<feature type="transmembrane region" description="Helical" evidence="1">
    <location>
        <begin position="216"/>
        <end position="237"/>
    </location>
</feature>
<name>D7BP98_ARCHD</name>
<feature type="transmembrane region" description="Helical" evidence="1">
    <location>
        <begin position="178"/>
        <end position="204"/>
    </location>
</feature>
<feature type="transmembrane region" description="Helical" evidence="1">
    <location>
        <begin position="42"/>
        <end position="66"/>
    </location>
</feature>
<gene>
    <name evidence="2" type="ordered locus">Arch_1027</name>
</gene>
<proteinExistence type="predicted"/>
<dbReference type="RefSeq" id="WP_013170243.1">
    <property type="nucleotide sequence ID" value="NC_014218.1"/>
</dbReference>
<feature type="transmembrane region" description="Helical" evidence="1">
    <location>
        <begin position="110"/>
        <end position="137"/>
    </location>
</feature>
<evidence type="ECO:0000313" key="3">
    <source>
        <dbReference type="Proteomes" id="UP000000376"/>
    </source>
</evidence>
<sequence>MSENLDPQEMNKPQPSQGPAIRALKQLPEVWMHMWHGRTTELFSAIFAKPFFAWVVAGIYVVAYALPASLLMARYIPGPSAFASFNSPERLLGSLLFSEGHYFLMTFGEWFAVFLCLIIGTIASIALRVATLMAVFIVRGAKISFVRGLTLYTVALAPVMVLFPILLLIAFLPLSKLMIFLMIVIGLLAVIASIFGELLLYVGINREAQMEKSPALPYAVATVAWIVLSFTFSAMILPSF</sequence>
<protein>
    <recommendedName>
        <fullName evidence="4">Yip1 domain-containing protein</fullName>
    </recommendedName>
</protein>
<evidence type="ECO:0000313" key="2">
    <source>
        <dbReference type="EMBL" id="ADH92747.1"/>
    </source>
</evidence>
<keyword evidence="1" id="KW-0472">Membrane</keyword>
<evidence type="ECO:0000256" key="1">
    <source>
        <dbReference type="SAM" id="Phobius"/>
    </source>
</evidence>
<reference evidence="2 3" key="1">
    <citation type="journal article" date="2010" name="Stand. Genomic Sci.">
        <title>Complete genome sequence of Arcanobacterium haemolyticum type strain (11018).</title>
        <authorList>
            <person name="Yasawong M."/>
            <person name="Teshima H."/>
            <person name="Lapidus A."/>
            <person name="Nolan M."/>
            <person name="Lucas S."/>
            <person name="Glavina Del Rio T."/>
            <person name="Tice H."/>
            <person name="Cheng J."/>
            <person name="Bruce D."/>
            <person name="Detter C."/>
            <person name="Tapia R."/>
            <person name="Han C."/>
            <person name="Goodwin L."/>
            <person name="Pitluck S."/>
            <person name="Liolios K."/>
            <person name="Ivanova N."/>
            <person name="Mavromatis K."/>
            <person name="Mikhailova N."/>
            <person name="Pati A."/>
            <person name="Chen A."/>
            <person name="Palaniappan K."/>
            <person name="Land M."/>
            <person name="Hauser L."/>
            <person name="Chang Y."/>
            <person name="Jeffries C."/>
            <person name="Rohde M."/>
            <person name="Sikorski J."/>
            <person name="Pukall R."/>
            <person name="Goker M."/>
            <person name="Woyke T."/>
            <person name="Bristow J."/>
            <person name="Eisen J."/>
            <person name="Markowitz V."/>
            <person name="Hugenholtz P."/>
            <person name="Kyrpides N."/>
            <person name="Klenk H."/>
        </authorList>
    </citation>
    <scope>NUCLEOTIDE SEQUENCE [LARGE SCALE GENOMIC DNA]</scope>
    <source>
        <strain evidence="3">ATCC 9345 / DSM 20595 / CCUG 17215 / LMG 16163 / NBRC 15585 / NCTC 8452 / 11018</strain>
    </source>
</reference>
<keyword evidence="3" id="KW-1185">Reference proteome</keyword>
<evidence type="ECO:0008006" key="4">
    <source>
        <dbReference type="Google" id="ProtNLM"/>
    </source>
</evidence>
<keyword evidence="1" id="KW-0812">Transmembrane</keyword>
<dbReference type="HOGENOM" id="CLU_1029137_0_0_11"/>
<dbReference type="KEGG" id="ahe:Arch_1027"/>
<keyword evidence="1" id="KW-1133">Transmembrane helix</keyword>
<organism evidence="2 3">
    <name type="scientific">Arcanobacterium haemolyticum (strain ATCC 9345 / DSM 20595 / CCM 5947 / CCUG 17215 / LMG 16163 / NBRC 15585 / NCTC 8452 / 11018)</name>
    <dbReference type="NCBI Taxonomy" id="644284"/>
    <lineage>
        <taxon>Bacteria</taxon>
        <taxon>Bacillati</taxon>
        <taxon>Actinomycetota</taxon>
        <taxon>Actinomycetes</taxon>
        <taxon>Actinomycetales</taxon>
        <taxon>Actinomycetaceae</taxon>
        <taxon>Arcanobacterium</taxon>
    </lineage>
</organism>
<accession>D7BP98</accession>
<dbReference type="AlphaFoldDB" id="D7BP98"/>
<dbReference type="OrthoDB" id="5198089at2"/>
<feature type="transmembrane region" description="Helical" evidence="1">
    <location>
        <begin position="149"/>
        <end position="172"/>
    </location>
</feature>
<dbReference type="Proteomes" id="UP000000376">
    <property type="component" value="Chromosome"/>
</dbReference>
<dbReference type="EMBL" id="CP002045">
    <property type="protein sequence ID" value="ADH92747.1"/>
    <property type="molecule type" value="Genomic_DNA"/>
</dbReference>